<evidence type="ECO:0000313" key="10">
    <source>
        <dbReference type="EMBL" id="MBU2693251.1"/>
    </source>
</evidence>
<evidence type="ECO:0000256" key="8">
    <source>
        <dbReference type="PROSITE-ProRule" id="PRU00333"/>
    </source>
</evidence>
<feature type="binding site" evidence="7 8">
    <location>
        <position position="214"/>
    </location>
    <ligand>
        <name>Zn(2+)</name>
        <dbReference type="ChEBI" id="CHEBI:29105"/>
    </ligand>
</feature>
<dbReference type="SUPFAM" id="SSF82282">
    <property type="entry name" value="Homocysteine S-methyltransferase"/>
    <property type="match status" value="1"/>
</dbReference>
<dbReference type="PANTHER" id="PTHR45833">
    <property type="entry name" value="METHIONINE SYNTHASE"/>
    <property type="match status" value="1"/>
</dbReference>
<evidence type="ECO:0000313" key="11">
    <source>
        <dbReference type="Proteomes" id="UP000777784"/>
    </source>
</evidence>
<feature type="binding site" evidence="7 8">
    <location>
        <position position="279"/>
    </location>
    <ligand>
        <name>Zn(2+)</name>
        <dbReference type="ChEBI" id="CHEBI:29105"/>
    </ligand>
</feature>
<dbReference type="InterPro" id="IPR017226">
    <property type="entry name" value="BHMT-like"/>
</dbReference>
<keyword evidence="7 8" id="KW-0862">Zinc</keyword>
<dbReference type="PANTHER" id="PTHR45833:SF1">
    <property type="entry name" value="METHIONINE SYNTHASE"/>
    <property type="match status" value="1"/>
</dbReference>
<evidence type="ECO:0000256" key="5">
    <source>
        <dbReference type="ARBA" id="ARBA00022723"/>
    </source>
</evidence>
<sequence>MNSFLSRIKNGEILLGDGGMGTQLMKGGLPVGEAPETVNLTHPESLEQIAAAYLAAGADLVTTNTFGGSPLKLALHGIGEHAEAINRIAVEAARRALIASGGNAYVSGSCGPSGRTLKPYGDMDPGDVYQSYAMQMSILVEAGVDLVCIETMMDLAEAVLAVKAAKTIALDIPVMATMTFDATPRGFYTIMGNDIPTAAKGLAEAGADLIGSNCGNGIEKMVEIAREFKRCSSLPLVIQSNAGLPTIKGGVTTYTETPEFMAARVGALIECGVSVIGGCCGTTPEHIKAFRRVINSRR</sequence>
<keyword evidence="2 8" id="KW-0489">Methyltransferase</keyword>
<dbReference type="GO" id="GO:0005829">
    <property type="term" value="C:cytosol"/>
    <property type="evidence" value="ECO:0007669"/>
    <property type="project" value="TreeGrafter"/>
</dbReference>
<accession>A0A948W906</accession>
<gene>
    <name evidence="10" type="ORF">KJ970_20225</name>
</gene>
<dbReference type="Proteomes" id="UP000777784">
    <property type="component" value="Unassembled WGS sequence"/>
</dbReference>
<dbReference type="PIRSF" id="PIRSF037505">
    <property type="entry name" value="Betaine_HMT"/>
    <property type="match status" value="1"/>
</dbReference>
<keyword evidence="5 7" id="KW-0479">Metal-binding</keyword>
<dbReference type="AlphaFoldDB" id="A0A948W906"/>
<reference evidence="10" key="1">
    <citation type="submission" date="2021-05" db="EMBL/GenBank/DDBJ databases">
        <title>Energy efficiency and biological interactions define the core microbiome of deep oligotrophic groundwater.</title>
        <authorList>
            <person name="Mehrshad M."/>
            <person name="Lopez-Fernandez M."/>
            <person name="Bell E."/>
            <person name="Bernier-Latmani R."/>
            <person name="Bertilsson S."/>
            <person name="Dopson M."/>
        </authorList>
    </citation>
    <scope>NUCLEOTIDE SEQUENCE</scope>
    <source>
        <strain evidence="10">Modern_marine.mb.64</strain>
    </source>
</reference>
<dbReference type="InterPro" id="IPR003726">
    <property type="entry name" value="HCY_dom"/>
</dbReference>
<dbReference type="GO" id="GO:0046653">
    <property type="term" value="P:tetrahydrofolate metabolic process"/>
    <property type="evidence" value="ECO:0007669"/>
    <property type="project" value="TreeGrafter"/>
</dbReference>
<protein>
    <submittedName>
        <fullName evidence="10">Homocysteine S-methyltransferase family protein</fullName>
    </submittedName>
</protein>
<evidence type="ECO:0000256" key="6">
    <source>
        <dbReference type="ARBA" id="ARBA00023285"/>
    </source>
</evidence>
<dbReference type="Pfam" id="PF02574">
    <property type="entry name" value="S-methyl_trans"/>
    <property type="match status" value="1"/>
</dbReference>
<dbReference type="GO" id="GO:0008705">
    <property type="term" value="F:methionine synthase activity"/>
    <property type="evidence" value="ECO:0007669"/>
    <property type="project" value="TreeGrafter"/>
</dbReference>
<organism evidence="10 11">
    <name type="scientific">Eiseniibacteriota bacterium</name>
    <dbReference type="NCBI Taxonomy" id="2212470"/>
    <lineage>
        <taxon>Bacteria</taxon>
        <taxon>Candidatus Eiseniibacteriota</taxon>
    </lineage>
</organism>
<dbReference type="GO" id="GO:0032259">
    <property type="term" value="P:methylation"/>
    <property type="evidence" value="ECO:0007669"/>
    <property type="project" value="UniProtKB-KW"/>
</dbReference>
<dbReference type="GO" id="GO:0008270">
    <property type="term" value="F:zinc ion binding"/>
    <property type="evidence" value="ECO:0007669"/>
    <property type="project" value="InterPro"/>
</dbReference>
<dbReference type="InterPro" id="IPR036589">
    <property type="entry name" value="HCY_dom_sf"/>
</dbReference>
<dbReference type="Gene3D" id="3.20.20.330">
    <property type="entry name" value="Homocysteine-binding-like domain"/>
    <property type="match status" value="1"/>
</dbReference>
<comment type="caution">
    <text evidence="10">The sequence shown here is derived from an EMBL/GenBank/DDBJ whole genome shotgun (WGS) entry which is preliminary data.</text>
</comment>
<name>A0A948W906_UNCEI</name>
<evidence type="ECO:0000256" key="4">
    <source>
        <dbReference type="ARBA" id="ARBA00022691"/>
    </source>
</evidence>
<evidence type="ECO:0000256" key="2">
    <source>
        <dbReference type="ARBA" id="ARBA00022603"/>
    </source>
</evidence>
<proteinExistence type="inferred from homology"/>
<evidence type="ECO:0000256" key="3">
    <source>
        <dbReference type="ARBA" id="ARBA00022679"/>
    </source>
</evidence>
<dbReference type="EMBL" id="JAHJDP010000118">
    <property type="protein sequence ID" value="MBU2693251.1"/>
    <property type="molecule type" value="Genomic_DNA"/>
</dbReference>
<comment type="similarity">
    <text evidence="1">Belongs to the vitamin-B12 dependent methionine synthase family.</text>
</comment>
<feature type="binding site" evidence="7 8">
    <location>
        <position position="280"/>
    </location>
    <ligand>
        <name>Zn(2+)</name>
        <dbReference type="ChEBI" id="CHEBI:29105"/>
    </ligand>
</feature>
<dbReference type="InterPro" id="IPR050554">
    <property type="entry name" value="Met_Synthase/Corrinoid"/>
</dbReference>
<evidence type="ECO:0000256" key="1">
    <source>
        <dbReference type="ARBA" id="ARBA00010398"/>
    </source>
</evidence>
<comment type="cofactor">
    <cofactor evidence="7">
        <name>Zn(2+)</name>
        <dbReference type="ChEBI" id="CHEBI:29105"/>
    </cofactor>
    <text evidence="7">Binds 1 zinc ion per subunit.</text>
</comment>
<feature type="domain" description="Hcy-binding" evidence="9">
    <location>
        <begin position="2"/>
        <end position="294"/>
    </location>
</feature>
<dbReference type="GO" id="GO:0050667">
    <property type="term" value="P:homocysteine metabolic process"/>
    <property type="evidence" value="ECO:0007669"/>
    <property type="project" value="TreeGrafter"/>
</dbReference>
<keyword evidence="4" id="KW-0949">S-adenosyl-L-methionine</keyword>
<keyword evidence="3 8" id="KW-0808">Transferase</keyword>
<keyword evidence="6" id="KW-0170">Cobalt</keyword>
<evidence type="ECO:0000256" key="7">
    <source>
        <dbReference type="PIRSR" id="PIRSR037505-2"/>
    </source>
</evidence>
<evidence type="ECO:0000259" key="9">
    <source>
        <dbReference type="PROSITE" id="PS50970"/>
    </source>
</evidence>
<dbReference type="PROSITE" id="PS50970">
    <property type="entry name" value="HCY"/>
    <property type="match status" value="1"/>
</dbReference>